<reference evidence="2 3" key="1">
    <citation type="submission" date="2018-09" db="EMBL/GenBank/DDBJ databases">
        <title>Cohnella cavernae sp. nov., isolated from a karst cave.</title>
        <authorList>
            <person name="Zhu H."/>
        </authorList>
    </citation>
    <scope>NUCLEOTIDE SEQUENCE [LARGE SCALE GENOMIC DNA]</scope>
    <source>
        <strain evidence="2 3">K2E09-144</strain>
    </source>
</reference>
<dbReference type="SUPFAM" id="SSF55298">
    <property type="entry name" value="YjgF-like"/>
    <property type="match status" value="1"/>
</dbReference>
<dbReference type="OrthoDB" id="9803101at2"/>
<dbReference type="GO" id="GO:0005829">
    <property type="term" value="C:cytosol"/>
    <property type="evidence" value="ECO:0007669"/>
    <property type="project" value="TreeGrafter"/>
</dbReference>
<dbReference type="FunFam" id="3.30.1330.40:FF:000001">
    <property type="entry name" value="L-PSP family endoribonuclease"/>
    <property type="match status" value="1"/>
</dbReference>
<evidence type="ECO:0000313" key="3">
    <source>
        <dbReference type="Proteomes" id="UP000266340"/>
    </source>
</evidence>
<dbReference type="PANTHER" id="PTHR11803">
    <property type="entry name" value="2-IMINOBUTANOATE/2-IMINOPROPANOATE DEAMINASE RIDA"/>
    <property type="match status" value="1"/>
</dbReference>
<name>A0A398CWY5_9BACL</name>
<dbReference type="RefSeq" id="WP_119147687.1">
    <property type="nucleotide sequence ID" value="NZ_JBHSOV010000021.1"/>
</dbReference>
<dbReference type="PANTHER" id="PTHR11803:SF58">
    <property type="entry name" value="PROTEIN HMF1-RELATED"/>
    <property type="match status" value="1"/>
</dbReference>
<dbReference type="InterPro" id="IPR035959">
    <property type="entry name" value="RutC-like_sf"/>
</dbReference>
<dbReference type="InterPro" id="IPR006056">
    <property type="entry name" value="RidA"/>
</dbReference>
<evidence type="ECO:0000313" key="2">
    <source>
        <dbReference type="EMBL" id="RIE05088.1"/>
    </source>
</evidence>
<evidence type="ECO:0000256" key="1">
    <source>
        <dbReference type="ARBA" id="ARBA00010552"/>
    </source>
</evidence>
<dbReference type="AlphaFoldDB" id="A0A398CWY5"/>
<gene>
    <name evidence="2" type="ORF">D3H35_02860</name>
</gene>
<comment type="similarity">
    <text evidence="1">Belongs to the RutC family.</text>
</comment>
<sequence length="124" mass="13307">MRQAVRTKDASIGSGPYSQGIKAGNMLFVSGQGPLDANGAILSGDIEAEARLTMDNVREIVEAGGFTMNDVVKVGVYLASLADFDRFNAVYKTYFNEPYPARTCVEAGLDGIKVEIDAIVCKHN</sequence>
<keyword evidence="3" id="KW-1185">Reference proteome</keyword>
<dbReference type="Gene3D" id="3.30.1330.40">
    <property type="entry name" value="RutC-like"/>
    <property type="match status" value="1"/>
</dbReference>
<comment type="caution">
    <text evidence="2">The sequence shown here is derived from an EMBL/GenBank/DDBJ whole genome shotgun (WGS) entry which is preliminary data.</text>
</comment>
<dbReference type="NCBIfam" id="TIGR00004">
    <property type="entry name" value="Rid family detoxifying hydrolase"/>
    <property type="match status" value="1"/>
</dbReference>
<dbReference type="CDD" id="cd00448">
    <property type="entry name" value="YjgF_YER057c_UK114_family"/>
    <property type="match status" value="1"/>
</dbReference>
<organism evidence="2 3">
    <name type="scientific">Cohnella faecalis</name>
    <dbReference type="NCBI Taxonomy" id="2315694"/>
    <lineage>
        <taxon>Bacteria</taxon>
        <taxon>Bacillati</taxon>
        <taxon>Bacillota</taxon>
        <taxon>Bacilli</taxon>
        <taxon>Bacillales</taxon>
        <taxon>Paenibacillaceae</taxon>
        <taxon>Cohnella</taxon>
    </lineage>
</organism>
<accession>A0A398CWY5</accession>
<protein>
    <submittedName>
        <fullName evidence="2">RidA family protein</fullName>
    </submittedName>
</protein>
<dbReference type="GO" id="GO:0019239">
    <property type="term" value="F:deaminase activity"/>
    <property type="evidence" value="ECO:0007669"/>
    <property type="project" value="TreeGrafter"/>
</dbReference>
<proteinExistence type="inferred from homology"/>
<dbReference type="Pfam" id="PF01042">
    <property type="entry name" value="Ribonuc_L-PSP"/>
    <property type="match status" value="1"/>
</dbReference>
<dbReference type="EMBL" id="QXJM01000016">
    <property type="protein sequence ID" value="RIE05088.1"/>
    <property type="molecule type" value="Genomic_DNA"/>
</dbReference>
<dbReference type="InterPro" id="IPR006175">
    <property type="entry name" value="YjgF/YER057c/UK114"/>
</dbReference>
<dbReference type="Proteomes" id="UP000266340">
    <property type="component" value="Unassembled WGS sequence"/>
</dbReference>